<dbReference type="GO" id="GO:0008146">
    <property type="term" value="F:sulfotransferase activity"/>
    <property type="evidence" value="ECO:0007669"/>
    <property type="project" value="InterPro"/>
</dbReference>
<dbReference type="InterPro" id="IPR027417">
    <property type="entry name" value="P-loop_NTPase"/>
</dbReference>
<keyword evidence="3" id="KW-0732">Signal</keyword>
<organism evidence="5 6">
    <name type="scientific">Fragilariopsis cylindrus CCMP1102</name>
    <dbReference type="NCBI Taxonomy" id="635003"/>
    <lineage>
        <taxon>Eukaryota</taxon>
        <taxon>Sar</taxon>
        <taxon>Stramenopiles</taxon>
        <taxon>Ochrophyta</taxon>
        <taxon>Bacillariophyta</taxon>
        <taxon>Bacillariophyceae</taxon>
        <taxon>Bacillariophycidae</taxon>
        <taxon>Bacillariales</taxon>
        <taxon>Bacillariaceae</taxon>
        <taxon>Fragilariopsis</taxon>
    </lineage>
</organism>
<dbReference type="InterPro" id="IPR000863">
    <property type="entry name" value="Sulfotransferase_dom"/>
</dbReference>
<feature type="signal peptide" evidence="3">
    <location>
        <begin position="1"/>
        <end position="33"/>
    </location>
</feature>
<name>A0A1E7FR38_9STRA</name>
<evidence type="ECO:0000256" key="1">
    <source>
        <dbReference type="ARBA" id="ARBA00005771"/>
    </source>
</evidence>
<dbReference type="GO" id="GO:0016787">
    <property type="term" value="F:hydrolase activity"/>
    <property type="evidence" value="ECO:0007669"/>
    <property type="project" value="UniProtKB-KW"/>
</dbReference>
<comment type="similarity">
    <text evidence="1">Belongs to the sulfotransferase 1 family.</text>
</comment>
<dbReference type="PANTHER" id="PTHR11783">
    <property type="entry name" value="SULFOTRANSFERASE SULT"/>
    <property type="match status" value="1"/>
</dbReference>
<accession>A0A1E7FR38</accession>
<evidence type="ECO:0000259" key="4">
    <source>
        <dbReference type="Pfam" id="PF00685"/>
    </source>
</evidence>
<gene>
    <name evidence="5" type="ORF">FRACYDRAFT_274706</name>
</gene>
<feature type="domain" description="Sulfotransferase" evidence="4">
    <location>
        <begin position="103"/>
        <end position="401"/>
    </location>
</feature>
<reference evidence="5 6" key="1">
    <citation type="submission" date="2016-09" db="EMBL/GenBank/DDBJ databases">
        <title>Extensive genetic diversity and differential bi-allelic expression allows diatom success in the polar Southern Ocean.</title>
        <authorList>
            <consortium name="DOE Joint Genome Institute"/>
            <person name="Mock T."/>
            <person name="Otillar R.P."/>
            <person name="Strauss J."/>
            <person name="Dupont C."/>
            <person name="Frickenhaus S."/>
            <person name="Maumus F."/>
            <person name="Mcmullan M."/>
            <person name="Sanges R."/>
            <person name="Schmutz J."/>
            <person name="Toseland A."/>
            <person name="Valas R."/>
            <person name="Veluchamy A."/>
            <person name="Ward B.J."/>
            <person name="Allen A."/>
            <person name="Barry K."/>
            <person name="Falciatore A."/>
            <person name="Ferrante M."/>
            <person name="Fortunato A.E."/>
            <person name="Gloeckner G."/>
            <person name="Gruber A."/>
            <person name="Hipkin R."/>
            <person name="Janech M."/>
            <person name="Kroth P."/>
            <person name="Leese F."/>
            <person name="Lindquist E."/>
            <person name="Lyon B.R."/>
            <person name="Martin J."/>
            <person name="Mayer C."/>
            <person name="Parker M."/>
            <person name="Quesneville H."/>
            <person name="Raymond J."/>
            <person name="Uhlig C."/>
            <person name="Valentin K.U."/>
            <person name="Worden A.Z."/>
            <person name="Armbrust E.V."/>
            <person name="Bowler C."/>
            <person name="Green B."/>
            <person name="Moulton V."/>
            <person name="Van Oosterhout C."/>
            <person name="Grigoriev I."/>
        </authorList>
    </citation>
    <scope>NUCLEOTIDE SEQUENCE [LARGE SCALE GENOMIC DNA]</scope>
    <source>
        <strain evidence="5 6">CCMP1102</strain>
    </source>
</reference>
<feature type="chain" id="PRO_5009193439" evidence="3">
    <location>
        <begin position="34"/>
        <end position="437"/>
    </location>
</feature>
<dbReference type="Pfam" id="PF00685">
    <property type="entry name" value="Sulfotransfer_1"/>
    <property type="match status" value="1"/>
</dbReference>
<evidence type="ECO:0000256" key="3">
    <source>
        <dbReference type="SAM" id="SignalP"/>
    </source>
</evidence>
<proteinExistence type="inferred from homology"/>
<dbReference type="KEGG" id="fcy:FRACYDRAFT_274706"/>
<protein>
    <submittedName>
        <fullName evidence="5">p-loop containing nucleoside triphosphate hydrolase protein</fullName>
    </submittedName>
</protein>
<dbReference type="EMBL" id="KV784355">
    <property type="protein sequence ID" value="OEU20273.1"/>
    <property type="molecule type" value="Genomic_DNA"/>
</dbReference>
<evidence type="ECO:0000313" key="5">
    <source>
        <dbReference type="EMBL" id="OEU20273.1"/>
    </source>
</evidence>
<evidence type="ECO:0000313" key="6">
    <source>
        <dbReference type="Proteomes" id="UP000095751"/>
    </source>
</evidence>
<sequence length="437" mass="50520">MRLSSSSPPLVLLHIVHALVLLLFLISITTTKGVISDRPITTAPQSTTTSNIRINREEEEIKIMTASEEYEIINKELDDMPLLPITSDETVRACRMLAINPSHDIFICSYPKSGTTWTQNIVVRLLWEITFNYRNKKGGEEVKEFVNLPDDWHLSYSAPFYEADQYWKHSATRTSSSTNIDNKEDSSIVLYERIPVKIPIAKQKEGKKVDSIADEEYRVYNTHLRPNQLPNNSKCIYIIRHPLDVMISFYYHLSNQTIEDGGYTGTLTEFCNEFRNGTIVYGKWQDHIEAWLGGTSNTSSKKFLLLHYEDMKTNLGKETKRIANFLLDIDNDNDYDDDNDDSNLNQLITQRVVPHCTFQSMKKDKLQYTPLSVGWKINPETKTKYNEFVRSGNIGDGKQECPIEIQNKWFTQDVPIAKIRWNNANVNEDKIINRYLQ</sequence>
<dbReference type="Gene3D" id="3.40.50.300">
    <property type="entry name" value="P-loop containing nucleotide triphosphate hydrolases"/>
    <property type="match status" value="1"/>
</dbReference>
<dbReference type="SUPFAM" id="SSF52540">
    <property type="entry name" value="P-loop containing nucleoside triphosphate hydrolases"/>
    <property type="match status" value="1"/>
</dbReference>
<dbReference type="OrthoDB" id="10262068at2759"/>
<keyword evidence="5" id="KW-0378">Hydrolase</keyword>
<dbReference type="InParanoid" id="A0A1E7FR38"/>
<keyword evidence="2" id="KW-0808">Transferase</keyword>
<dbReference type="Proteomes" id="UP000095751">
    <property type="component" value="Unassembled WGS sequence"/>
</dbReference>
<keyword evidence="6" id="KW-1185">Reference proteome</keyword>
<dbReference type="AlphaFoldDB" id="A0A1E7FR38"/>
<evidence type="ECO:0000256" key="2">
    <source>
        <dbReference type="ARBA" id="ARBA00022679"/>
    </source>
</evidence>